<dbReference type="PANTHER" id="PTHR11011:SF45">
    <property type="entry name" value="FATTY ACYL-COA REDUCTASE CG8306-RELATED"/>
    <property type="match status" value="1"/>
</dbReference>
<dbReference type="InterPro" id="IPR033640">
    <property type="entry name" value="FAR_C"/>
</dbReference>
<dbReference type="Gene3D" id="3.40.50.720">
    <property type="entry name" value="NAD(P)-binding Rossmann-like Domain"/>
    <property type="match status" value="1"/>
</dbReference>
<name>A0A8K0I278_COCNU</name>
<accession>A0A8K0I278</accession>
<dbReference type="GO" id="GO:0035336">
    <property type="term" value="P:long-chain fatty-acyl-CoA metabolic process"/>
    <property type="evidence" value="ECO:0007669"/>
    <property type="project" value="TreeGrafter"/>
</dbReference>
<dbReference type="SUPFAM" id="SSF51735">
    <property type="entry name" value="NAD(P)-binding Rossmann-fold domains"/>
    <property type="match status" value="1"/>
</dbReference>
<evidence type="ECO:0000256" key="2">
    <source>
        <dbReference type="ARBA" id="ARBA00022516"/>
    </source>
</evidence>
<comment type="similarity">
    <text evidence="1 4">Belongs to the fatty acyl-CoA reductase family.</text>
</comment>
<proteinExistence type="inferred from homology"/>
<keyword evidence="7" id="KW-1185">Reference proteome</keyword>
<dbReference type="AlphaFoldDB" id="A0A8K0I278"/>
<keyword evidence="4" id="KW-0560">Oxidoreductase</keyword>
<dbReference type="OrthoDB" id="429813at2759"/>
<gene>
    <name evidence="6" type="ORF">COCNU_03G002780</name>
</gene>
<dbReference type="InterPro" id="IPR036291">
    <property type="entry name" value="NAD(P)-bd_dom_sf"/>
</dbReference>
<dbReference type="InterPro" id="IPR013120">
    <property type="entry name" value="FAR_NAD-bd"/>
</dbReference>
<dbReference type="EMBL" id="CM017874">
    <property type="protein sequence ID" value="KAG1334159.1"/>
    <property type="molecule type" value="Genomic_DNA"/>
</dbReference>
<dbReference type="GO" id="GO:0010345">
    <property type="term" value="P:suberin biosynthetic process"/>
    <property type="evidence" value="ECO:0007669"/>
    <property type="project" value="TreeGrafter"/>
</dbReference>
<organism evidence="6 7">
    <name type="scientific">Cocos nucifera</name>
    <name type="common">Coconut palm</name>
    <dbReference type="NCBI Taxonomy" id="13894"/>
    <lineage>
        <taxon>Eukaryota</taxon>
        <taxon>Viridiplantae</taxon>
        <taxon>Streptophyta</taxon>
        <taxon>Embryophyta</taxon>
        <taxon>Tracheophyta</taxon>
        <taxon>Spermatophyta</taxon>
        <taxon>Magnoliopsida</taxon>
        <taxon>Liliopsida</taxon>
        <taxon>Arecaceae</taxon>
        <taxon>Arecoideae</taxon>
        <taxon>Cocoseae</taxon>
        <taxon>Attaleinae</taxon>
        <taxon>Cocos</taxon>
    </lineage>
</organism>
<sequence>MGSSCLNSSRTVLERPISFSFDKQCRPCPTSGFSLLMRRKYTNIVRCQGNGNVRNPNGYPPIVTERPAAATVTEDHMVLSSNAKIRKDVGMMDLTSYKETTALGTIDTCLSEGIGIVRFLRGKEFLITGATGFLGKVLIEKILRTNPDVGKIYVLIKAKDKEAAMERLKCEIVNIELFRCLKEIHGSNYQAFMLRKLIPVVGNVREANLGLETGLADEISEEVDVIINSAANTTFDERYDVALDINTIGPCRIMSFAKRFKRLKLLLHVSTDAYSQVNSLSSSIFTSIAYVNGQRQENTPLLDIETEIKLAFDSKKTSCDSSMIQEMKDLGLERAKIHGWQDTYVFTKAMGEMAINCMRGDIPVVTIRPSVIESTCKEPFPGWMEGNRFDNANTQKLMEEMSEEERTSFDFNVASISWKDYISNVHIPGLRRHVMKGRGICTKSQLVGTTL</sequence>
<dbReference type="CDD" id="cd05236">
    <property type="entry name" value="FAR-N_SDR_e"/>
    <property type="match status" value="1"/>
</dbReference>
<dbReference type="GO" id="GO:0102965">
    <property type="term" value="F:alcohol-forming long-chain fatty acyl-CoA reductase activity"/>
    <property type="evidence" value="ECO:0007669"/>
    <property type="project" value="UniProtKB-EC"/>
</dbReference>
<reference evidence="6" key="2">
    <citation type="submission" date="2019-07" db="EMBL/GenBank/DDBJ databases">
        <authorList>
            <person name="Yang Y."/>
            <person name="Bocs S."/>
            <person name="Baudouin L."/>
        </authorList>
    </citation>
    <scope>NUCLEOTIDE SEQUENCE</scope>
    <source>
        <tissue evidence="6">Spear leaf of Hainan Tall coconut</tissue>
    </source>
</reference>
<keyword evidence="2 4" id="KW-0444">Lipid biosynthesis</keyword>
<protein>
    <recommendedName>
        <fullName evidence="4">Fatty acyl-CoA reductase</fullName>
        <ecNumber evidence="4">1.2.1.84</ecNumber>
    </recommendedName>
</protein>
<keyword evidence="4" id="KW-0521">NADP</keyword>
<feature type="domain" description="Thioester reductase (TE)" evidence="5">
    <location>
        <begin position="127"/>
        <end position="399"/>
    </location>
</feature>
<evidence type="ECO:0000256" key="1">
    <source>
        <dbReference type="ARBA" id="ARBA00005928"/>
    </source>
</evidence>
<comment type="catalytic activity">
    <reaction evidence="4">
        <text>a long-chain fatty acyl-CoA + 2 NADPH + 2 H(+) = a long-chain primary fatty alcohol + 2 NADP(+) + CoA</text>
        <dbReference type="Rhea" id="RHEA:52716"/>
        <dbReference type="ChEBI" id="CHEBI:15378"/>
        <dbReference type="ChEBI" id="CHEBI:57287"/>
        <dbReference type="ChEBI" id="CHEBI:57783"/>
        <dbReference type="ChEBI" id="CHEBI:58349"/>
        <dbReference type="ChEBI" id="CHEBI:77396"/>
        <dbReference type="ChEBI" id="CHEBI:83139"/>
        <dbReference type="EC" id="1.2.1.84"/>
    </reaction>
</comment>
<evidence type="ECO:0000256" key="3">
    <source>
        <dbReference type="ARBA" id="ARBA00023098"/>
    </source>
</evidence>
<dbReference type="Pfam" id="PF07993">
    <property type="entry name" value="NAD_binding_4"/>
    <property type="match status" value="1"/>
</dbReference>
<dbReference type="CDD" id="cd09071">
    <property type="entry name" value="FAR_C"/>
    <property type="match status" value="1"/>
</dbReference>
<comment type="caution">
    <text evidence="6">The sequence shown here is derived from an EMBL/GenBank/DDBJ whole genome shotgun (WGS) entry which is preliminary data.</text>
</comment>
<dbReference type="InterPro" id="IPR026055">
    <property type="entry name" value="FAR"/>
</dbReference>
<evidence type="ECO:0000259" key="5">
    <source>
        <dbReference type="Pfam" id="PF07993"/>
    </source>
</evidence>
<dbReference type="EC" id="1.2.1.84" evidence="4"/>
<evidence type="ECO:0000313" key="6">
    <source>
        <dbReference type="EMBL" id="KAG1334159.1"/>
    </source>
</evidence>
<keyword evidence="3 4" id="KW-0443">Lipid metabolism</keyword>
<dbReference type="PANTHER" id="PTHR11011">
    <property type="entry name" value="MALE STERILITY PROTEIN 2-RELATED"/>
    <property type="match status" value="1"/>
</dbReference>
<evidence type="ECO:0000313" key="7">
    <source>
        <dbReference type="Proteomes" id="UP000797356"/>
    </source>
</evidence>
<dbReference type="GO" id="GO:0080019">
    <property type="term" value="F:alcohol-forming very long-chain fatty acyl-CoA reductase activity"/>
    <property type="evidence" value="ECO:0007669"/>
    <property type="project" value="InterPro"/>
</dbReference>
<dbReference type="Proteomes" id="UP000797356">
    <property type="component" value="Chromosome 3"/>
</dbReference>
<evidence type="ECO:0000256" key="4">
    <source>
        <dbReference type="RuleBase" id="RU363097"/>
    </source>
</evidence>
<reference evidence="6" key="1">
    <citation type="journal article" date="2017" name="Gigascience">
        <title>The genome draft of coconut (Cocos nucifera).</title>
        <authorList>
            <person name="Xiao Y."/>
            <person name="Xu P."/>
            <person name="Fan H."/>
            <person name="Baudouin L."/>
            <person name="Xia W."/>
            <person name="Bocs S."/>
            <person name="Xu J."/>
            <person name="Li Q."/>
            <person name="Guo A."/>
            <person name="Zhou L."/>
            <person name="Li J."/>
            <person name="Wu Y."/>
            <person name="Ma Z."/>
            <person name="Armero A."/>
            <person name="Issali A.E."/>
            <person name="Liu N."/>
            <person name="Peng M."/>
            <person name="Yang Y."/>
        </authorList>
    </citation>
    <scope>NUCLEOTIDE SEQUENCE</scope>
    <source>
        <tissue evidence="6">Spear leaf of Hainan Tall coconut</tissue>
    </source>
</reference>
<comment type="function">
    <text evidence="4">Catalyzes the reduction of fatty acyl-CoA to fatty alcohols.</text>
</comment>